<protein>
    <submittedName>
        <fullName evidence="9">Uncharacterized protein</fullName>
    </submittedName>
</protein>
<accession>A0AAD8Q385</accession>
<dbReference type="Gene3D" id="1.20.5.4130">
    <property type="match status" value="1"/>
</dbReference>
<dbReference type="CDD" id="cd14798">
    <property type="entry name" value="RX-CC_like"/>
    <property type="match status" value="1"/>
</dbReference>
<dbReference type="Proteomes" id="UP001231189">
    <property type="component" value="Unassembled WGS sequence"/>
</dbReference>
<comment type="similarity">
    <text evidence="1">Belongs to the disease resistance NB-LRR family.</text>
</comment>
<evidence type="ECO:0000256" key="3">
    <source>
        <dbReference type="ARBA" id="ARBA00022737"/>
    </source>
</evidence>
<dbReference type="PANTHER" id="PTHR19338">
    <property type="entry name" value="TRANSLOCASE OF INNER MITOCHONDRIAL MEMBRANE 13 HOMOLOG"/>
    <property type="match status" value="1"/>
</dbReference>
<dbReference type="SUPFAM" id="SSF52540">
    <property type="entry name" value="P-loop containing nucleoside triphosphate hydrolases"/>
    <property type="match status" value="1"/>
</dbReference>
<evidence type="ECO:0000256" key="1">
    <source>
        <dbReference type="ARBA" id="ARBA00008894"/>
    </source>
</evidence>
<dbReference type="Pfam" id="PF18052">
    <property type="entry name" value="Rx_N"/>
    <property type="match status" value="1"/>
</dbReference>
<gene>
    <name evidence="9" type="ORF">QYE76_016934</name>
</gene>
<dbReference type="InterPro" id="IPR055414">
    <property type="entry name" value="LRR_R13L4/SHOC2-like"/>
</dbReference>
<keyword evidence="10" id="KW-1185">Reference proteome</keyword>
<sequence>MEIAIGVLGPFLPKLSELLVGQFNLEKRVRKDVESLVTELTLMHAALCKVAKVPPEQVDNSIKTWARNVKELSYMMEDIVDTFMVRVDDGGEPANPKNRVKKLLKKTMKLFKKGKELHHISDALEEAAGQAKQLAKLRQRYEQEMRGTSSGSSIDPRVMALYTDVTELVGIEDSQDELINMLTDGDDWSKYPLKTVSIVGFGGLGKTTLAKAVYDKIKVQFDSDAFVSVSQNPDMKKVFKDILYELDNDKYAGIHNATRDERQLIDILSNFLKDKRFASLNDSEERAWVESLNVMHKLECLDIDLHRGCIDLRQGGWAPAPHLRKFYLEGYECSFMTVPAWINQSSLPRLSNLRIFVREVRPEDIRVLGILPALRHLWLEVYRDSSQENVVEMSIVTPDAFPCASECNFIGVAAVPSTFPLGAAPRLKAICFSLPALWIVRGDIDLGMRHLPSLERVTVDLLWKGCSGRQMMEAETTLSALLDDHPNHPSFRVIFA</sequence>
<evidence type="ECO:0000259" key="7">
    <source>
        <dbReference type="Pfam" id="PF18052"/>
    </source>
</evidence>
<dbReference type="GO" id="GO:0006952">
    <property type="term" value="P:defense response"/>
    <property type="evidence" value="ECO:0007669"/>
    <property type="project" value="UniProtKB-KW"/>
</dbReference>
<keyword evidence="3" id="KW-0677">Repeat</keyword>
<name>A0AAD8Q385_LOLMU</name>
<evidence type="ECO:0000256" key="5">
    <source>
        <dbReference type="ARBA" id="ARBA00022821"/>
    </source>
</evidence>
<dbReference type="PANTHER" id="PTHR19338:SF18">
    <property type="entry name" value="NB-ARC DOMAIN-CONTAINING PROTEIN"/>
    <property type="match status" value="1"/>
</dbReference>
<keyword evidence="5" id="KW-0611">Plant defense</keyword>
<proteinExistence type="inferred from homology"/>
<dbReference type="GO" id="GO:0043531">
    <property type="term" value="F:ADP binding"/>
    <property type="evidence" value="ECO:0007669"/>
    <property type="project" value="InterPro"/>
</dbReference>
<dbReference type="InterPro" id="IPR038005">
    <property type="entry name" value="RX-like_CC"/>
</dbReference>
<dbReference type="AlphaFoldDB" id="A0AAD8Q385"/>
<evidence type="ECO:0000313" key="10">
    <source>
        <dbReference type="Proteomes" id="UP001231189"/>
    </source>
</evidence>
<evidence type="ECO:0000256" key="4">
    <source>
        <dbReference type="ARBA" id="ARBA00022741"/>
    </source>
</evidence>
<feature type="domain" description="Disease resistance R13L4/SHOC-2-like LRR" evidence="8">
    <location>
        <begin position="278"/>
        <end position="491"/>
    </location>
</feature>
<evidence type="ECO:0000256" key="6">
    <source>
        <dbReference type="ARBA" id="ARBA00023054"/>
    </source>
</evidence>
<keyword evidence="6" id="KW-0175">Coiled coil</keyword>
<feature type="domain" description="Disease resistance N-terminal" evidence="7">
    <location>
        <begin position="7"/>
        <end position="91"/>
    </location>
</feature>
<evidence type="ECO:0000256" key="2">
    <source>
        <dbReference type="ARBA" id="ARBA00022614"/>
    </source>
</evidence>
<dbReference type="EMBL" id="JAUUTY010000693">
    <property type="protein sequence ID" value="KAK1594700.1"/>
    <property type="molecule type" value="Genomic_DNA"/>
</dbReference>
<dbReference type="Pfam" id="PF23598">
    <property type="entry name" value="LRR_14"/>
    <property type="match status" value="1"/>
</dbReference>
<keyword evidence="2" id="KW-0433">Leucine-rich repeat</keyword>
<keyword evidence="4" id="KW-0547">Nucleotide-binding</keyword>
<evidence type="ECO:0000259" key="8">
    <source>
        <dbReference type="Pfam" id="PF23598"/>
    </source>
</evidence>
<dbReference type="InterPro" id="IPR027417">
    <property type="entry name" value="P-loop_NTPase"/>
</dbReference>
<organism evidence="9 10">
    <name type="scientific">Lolium multiflorum</name>
    <name type="common">Italian ryegrass</name>
    <name type="synonym">Lolium perenne subsp. multiflorum</name>
    <dbReference type="NCBI Taxonomy" id="4521"/>
    <lineage>
        <taxon>Eukaryota</taxon>
        <taxon>Viridiplantae</taxon>
        <taxon>Streptophyta</taxon>
        <taxon>Embryophyta</taxon>
        <taxon>Tracheophyta</taxon>
        <taxon>Spermatophyta</taxon>
        <taxon>Magnoliopsida</taxon>
        <taxon>Liliopsida</taxon>
        <taxon>Poales</taxon>
        <taxon>Poaceae</taxon>
        <taxon>BOP clade</taxon>
        <taxon>Pooideae</taxon>
        <taxon>Poodae</taxon>
        <taxon>Poeae</taxon>
        <taxon>Poeae Chloroplast Group 2 (Poeae type)</taxon>
        <taxon>Loliodinae</taxon>
        <taxon>Loliinae</taxon>
        <taxon>Lolium</taxon>
    </lineage>
</organism>
<dbReference type="InterPro" id="IPR041118">
    <property type="entry name" value="Rx_N"/>
</dbReference>
<dbReference type="Gene3D" id="3.40.50.300">
    <property type="entry name" value="P-loop containing nucleotide triphosphate hydrolases"/>
    <property type="match status" value="1"/>
</dbReference>
<comment type="caution">
    <text evidence="9">The sequence shown here is derived from an EMBL/GenBank/DDBJ whole genome shotgun (WGS) entry which is preliminary data.</text>
</comment>
<evidence type="ECO:0000313" key="9">
    <source>
        <dbReference type="EMBL" id="KAK1594700.1"/>
    </source>
</evidence>
<reference evidence="9" key="1">
    <citation type="submission" date="2023-07" db="EMBL/GenBank/DDBJ databases">
        <title>A chromosome-level genome assembly of Lolium multiflorum.</title>
        <authorList>
            <person name="Chen Y."/>
            <person name="Copetti D."/>
            <person name="Kolliker R."/>
            <person name="Studer B."/>
        </authorList>
    </citation>
    <scope>NUCLEOTIDE SEQUENCE</scope>
    <source>
        <strain evidence="9">02402/16</strain>
        <tissue evidence="9">Leaf</tissue>
    </source>
</reference>